<dbReference type="GO" id="GO:0005886">
    <property type="term" value="C:plasma membrane"/>
    <property type="evidence" value="ECO:0007669"/>
    <property type="project" value="UniProtKB-SubCell"/>
</dbReference>
<evidence type="ECO:0000256" key="6">
    <source>
        <dbReference type="ARBA" id="ARBA00023136"/>
    </source>
</evidence>
<evidence type="ECO:0000256" key="4">
    <source>
        <dbReference type="ARBA" id="ARBA00022989"/>
    </source>
</evidence>
<keyword evidence="4 10" id="KW-1133">Transmembrane helix</keyword>
<dbReference type="GO" id="GO:0007218">
    <property type="term" value="P:neuropeptide signaling pathway"/>
    <property type="evidence" value="ECO:0007669"/>
    <property type="project" value="TreeGrafter"/>
</dbReference>
<dbReference type="PANTHER" id="PTHR24230:SF75">
    <property type="entry name" value="RELAXIN FAMILY PEPTIDE RECEPTOR 3"/>
    <property type="match status" value="1"/>
</dbReference>
<comment type="subcellular location">
    <subcellularLocation>
        <location evidence="1">Cell membrane</location>
        <topology evidence="1">Multi-pass membrane protein</topology>
    </subcellularLocation>
</comment>
<keyword evidence="13" id="KW-1185">Reference proteome</keyword>
<dbReference type="AlphaFoldDB" id="A0AAV4EC71"/>
<dbReference type="Pfam" id="PF10324">
    <property type="entry name" value="7TM_GPCR_Srw"/>
    <property type="match status" value="1"/>
</dbReference>
<keyword evidence="6 10" id="KW-0472">Membrane</keyword>
<feature type="domain" description="G-protein coupled receptors family 1 profile" evidence="11">
    <location>
        <begin position="1"/>
        <end position="264"/>
    </location>
</feature>
<evidence type="ECO:0000256" key="10">
    <source>
        <dbReference type="SAM" id="Phobius"/>
    </source>
</evidence>
<accession>A0AAV4EC71</accession>
<dbReference type="PANTHER" id="PTHR24230">
    <property type="entry name" value="G-PROTEIN COUPLED RECEPTOR"/>
    <property type="match status" value="1"/>
</dbReference>
<feature type="region of interest" description="Disordered" evidence="9">
    <location>
        <begin position="161"/>
        <end position="189"/>
    </location>
</feature>
<feature type="compositionally biased region" description="Polar residues" evidence="9">
    <location>
        <begin position="173"/>
        <end position="189"/>
    </location>
</feature>
<feature type="transmembrane region" description="Helical" evidence="10">
    <location>
        <begin position="131"/>
        <end position="151"/>
    </location>
</feature>
<gene>
    <name evidence="12" type="ORF">ElyMa_005366400</name>
</gene>
<feature type="transmembrane region" description="Helical" evidence="10">
    <location>
        <begin position="241"/>
        <end position="265"/>
    </location>
</feature>
<evidence type="ECO:0000256" key="5">
    <source>
        <dbReference type="ARBA" id="ARBA00023040"/>
    </source>
</evidence>
<evidence type="ECO:0000256" key="1">
    <source>
        <dbReference type="ARBA" id="ARBA00004651"/>
    </source>
</evidence>
<keyword evidence="3 10" id="KW-0812">Transmembrane</keyword>
<evidence type="ECO:0000259" key="11">
    <source>
        <dbReference type="PROSITE" id="PS50262"/>
    </source>
</evidence>
<sequence>MTSTVSTSVVSIFAPGSWSWKFDMRITSFLFYWPAFTFYDFSAYLSVCLGVMRCACVAMPLHFKLVFTKPRTITTVVVIFIATVLLRIPVLSVHSIGKKINPLTNQSYAYLKVDKNPIKVFINDTVNRTSLPWVAFIIMVACVVILSLKLAEASKIRQPHISSSGLAEPGPSTDRQVPRNQSSLGNTNTNIDKISTKEARVVQSVVLVCVIFILSQLPFLLYSSARLIYAEFDEDTHLRFLFGFCSNISLTFSFLNASVNILVYLRFNSKYRSVIQSKLYAKSLKS</sequence>
<keyword evidence="2" id="KW-1003">Cell membrane</keyword>
<evidence type="ECO:0000256" key="8">
    <source>
        <dbReference type="ARBA" id="ARBA00023224"/>
    </source>
</evidence>
<dbReference type="GO" id="GO:0008528">
    <property type="term" value="F:G protein-coupled peptide receptor activity"/>
    <property type="evidence" value="ECO:0007669"/>
    <property type="project" value="InterPro"/>
</dbReference>
<evidence type="ECO:0000256" key="7">
    <source>
        <dbReference type="ARBA" id="ARBA00023170"/>
    </source>
</evidence>
<organism evidence="12 13">
    <name type="scientific">Elysia marginata</name>
    <dbReference type="NCBI Taxonomy" id="1093978"/>
    <lineage>
        <taxon>Eukaryota</taxon>
        <taxon>Metazoa</taxon>
        <taxon>Spiralia</taxon>
        <taxon>Lophotrochozoa</taxon>
        <taxon>Mollusca</taxon>
        <taxon>Gastropoda</taxon>
        <taxon>Heterobranchia</taxon>
        <taxon>Euthyneura</taxon>
        <taxon>Panpulmonata</taxon>
        <taxon>Sacoglossa</taxon>
        <taxon>Placobranchoidea</taxon>
        <taxon>Plakobranchidae</taxon>
        <taxon>Elysia</taxon>
    </lineage>
</organism>
<dbReference type="EMBL" id="BMAT01010689">
    <property type="protein sequence ID" value="GFR58658.1"/>
    <property type="molecule type" value="Genomic_DNA"/>
</dbReference>
<evidence type="ECO:0000256" key="3">
    <source>
        <dbReference type="ARBA" id="ARBA00022692"/>
    </source>
</evidence>
<proteinExistence type="predicted"/>
<reference evidence="12 13" key="1">
    <citation type="journal article" date="2021" name="Elife">
        <title>Chloroplast acquisition without the gene transfer in kleptoplastic sea slugs, Plakobranchus ocellatus.</title>
        <authorList>
            <person name="Maeda T."/>
            <person name="Takahashi S."/>
            <person name="Yoshida T."/>
            <person name="Shimamura S."/>
            <person name="Takaki Y."/>
            <person name="Nagai Y."/>
            <person name="Toyoda A."/>
            <person name="Suzuki Y."/>
            <person name="Arimoto A."/>
            <person name="Ishii H."/>
            <person name="Satoh N."/>
            <person name="Nishiyama T."/>
            <person name="Hasebe M."/>
            <person name="Maruyama T."/>
            <person name="Minagawa J."/>
            <person name="Obokata J."/>
            <person name="Shigenobu S."/>
        </authorList>
    </citation>
    <scope>NUCLEOTIDE SEQUENCE [LARGE SCALE GENOMIC DNA]</scope>
</reference>
<dbReference type="Gene3D" id="1.20.1070.10">
    <property type="entry name" value="Rhodopsin 7-helix transmembrane proteins"/>
    <property type="match status" value="1"/>
</dbReference>
<evidence type="ECO:0000313" key="13">
    <source>
        <dbReference type="Proteomes" id="UP000762676"/>
    </source>
</evidence>
<evidence type="ECO:0000256" key="9">
    <source>
        <dbReference type="SAM" id="MobiDB-lite"/>
    </source>
</evidence>
<dbReference type="SUPFAM" id="SSF81321">
    <property type="entry name" value="Family A G protein-coupled receptor-like"/>
    <property type="match status" value="1"/>
</dbReference>
<dbReference type="PROSITE" id="PS50262">
    <property type="entry name" value="G_PROTEIN_RECEP_F1_2"/>
    <property type="match status" value="1"/>
</dbReference>
<evidence type="ECO:0000313" key="12">
    <source>
        <dbReference type="EMBL" id="GFR58658.1"/>
    </source>
</evidence>
<dbReference type="InterPro" id="IPR017452">
    <property type="entry name" value="GPCR_Rhodpsn_7TM"/>
</dbReference>
<feature type="transmembrane region" description="Helical" evidence="10">
    <location>
        <begin position="73"/>
        <end position="96"/>
    </location>
</feature>
<protein>
    <submittedName>
        <fullName evidence="12">Chemosensory receptor C</fullName>
    </submittedName>
</protein>
<comment type="caution">
    <text evidence="12">The sequence shown here is derived from an EMBL/GenBank/DDBJ whole genome shotgun (WGS) entry which is preliminary data.</text>
</comment>
<keyword evidence="8" id="KW-0807">Transducer</keyword>
<keyword evidence="5" id="KW-0297">G-protein coupled receptor</keyword>
<name>A0AAV4EC71_9GAST</name>
<dbReference type="Proteomes" id="UP000762676">
    <property type="component" value="Unassembled WGS sequence"/>
</dbReference>
<dbReference type="InterPro" id="IPR019427">
    <property type="entry name" value="7TM_GPCR_serpentine_rcpt_Srw"/>
</dbReference>
<feature type="transmembrane region" description="Helical" evidence="10">
    <location>
        <begin position="201"/>
        <end position="221"/>
    </location>
</feature>
<keyword evidence="7 12" id="KW-0675">Receptor</keyword>
<evidence type="ECO:0000256" key="2">
    <source>
        <dbReference type="ARBA" id="ARBA00022475"/>
    </source>
</evidence>